<name>A0A479ZSF6_9CYAN</name>
<dbReference type="Gene3D" id="6.10.250.330">
    <property type="match status" value="1"/>
</dbReference>
<dbReference type="EMBL" id="BJCE01000010">
    <property type="protein sequence ID" value="GCL35445.1"/>
    <property type="molecule type" value="Genomic_DNA"/>
</dbReference>
<gene>
    <name evidence="1" type="ORF">SR1949_05400</name>
</gene>
<sequence length="68" mass="7471">MNNALQYICDSEGQTVSVVVPIALWQEIMAERETAYLLSSSAMKARLLAARKRQEGISLEAACEKLGI</sequence>
<dbReference type="Proteomes" id="UP000300142">
    <property type="component" value="Unassembled WGS sequence"/>
</dbReference>
<dbReference type="RefSeq" id="WP_096571716.1">
    <property type="nucleotide sequence ID" value="NZ_BJCE01000010.1"/>
</dbReference>
<protein>
    <recommendedName>
        <fullName evidence="3">Prevent-host-death protein</fullName>
    </recommendedName>
</protein>
<evidence type="ECO:0008006" key="3">
    <source>
        <dbReference type="Google" id="ProtNLM"/>
    </source>
</evidence>
<proteinExistence type="predicted"/>
<reference evidence="2" key="1">
    <citation type="submission" date="2019-02" db="EMBL/GenBank/DDBJ databases">
        <title>Draft genome sequence of Sphaerospermopsis reniformis NIES-1949.</title>
        <authorList>
            <person name="Yamaguchi H."/>
            <person name="Suzuki S."/>
            <person name="Kawachi M."/>
        </authorList>
    </citation>
    <scope>NUCLEOTIDE SEQUENCE [LARGE SCALE GENOMIC DNA]</scope>
    <source>
        <strain evidence="2">NIES-1949</strain>
    </source>
</reference>
<evidence type="ECO:0000313" key="1">
    <source>
        <dbReference type="EMBL" id="GCL35445.1"/>
    </source>
</evidence>
<evidence type="ECO:0000313" key="2">
    <source>
        <dbReference type="Proteomes" id="UP000300142"/>
    </source>
</evidence>
<accession>A0A479ZSF6</accession>
<comment type="caution">
    <text evidence="1">The sequence shown here is derived from an EMBL/GenBank/DDBJ whole genome shotgun (WGS) entry which is preliminary data.</text>
</comment>
<keyword evidence="2" id="KW-1185">Reference proteome</keyword>
<dbReference type="AlphaFoldDB" id="A0A479ZSF6"/>
<organism evidence="1 2">
    <name type="scientific">Sphaerospermopsis reniformis</name>
    <dbReference type="NCBI Taxonomy" id="531300"/>
    <lineage>
        <taxon>Bacteria</taxon>
        <taxon>Bacillati</taxon>
        <taxon>Cyanobacteriota</taxon>
        <taxon>Cyanophyceae</taxon>
        <taxon>Nostocales</taxon>
        <taxon>Aphanizomenonaceae</taxon>
        <taxon>Sphaerospermopsis</taxon>
    </lineage>
</organism>